<evidence type="ECO:0000256" key="2">
    <source>
        <dbReference type="ARBA" id="ARBA00004275"/>
    </source>
</evidence>
<comment type="catalytic activity">
    <reaction evidence="18">
        <text>tetracosanoyl-CoA + oxidized [electron-transfer flavoprotein] + H(+) = (2E)-tetracosenoyl-CoA + reduced [electron-transfer flavoprotein]</text>
        <dbReference type="Rhea" id="RHEA:47232"/>
        <dbReference type="Rhea" id="RHEA-COMP:10685"/>
        <dbReference type="Rhea" id="RHEA-COMP:10686"/>
        <dbReference type="ChEBI" id="CHEBI:15378"/>
        <dbReference type="ChEBI" id="CHEBI:57692"/>
        <dbReference type="ChEBI" id="CHEBI:58307"/>
        <dbReference type="ChEBI" id="CHEBI:65052"/>
        <dbReference type="ChEBI" id="CHEBI:74693"/>
    </reaction>
    <physiologicalReaction direction="left-to-right" evidence="18">
        <dbReference type="Rhea" id="RHEA:47233"/>
    </physiologicalReaction>
</comment>
<dbReference type="InterPro" id="IPR041726">
    <property type="entry name" value="ACAD10_11_N"/>
</dbReference>
<dbReference type="GO" id="GO:0005777">
    <property type="term" value="C:peroxisome"/>
    <property type="evidence" value="ECO:0007669"/>
    <property type="project" value="UniProtKB-SubCell"/>
</dbReference>
<reference evidence="26" key="1">
    <citation type="submission" date="2014-05" db="EMBL/GenBank/DDBJ databases">
        <title>The transcriptome of the halophilic microalga Tetraselmis sp. GSL018 isolated from the Great Salt Lake, Utah.</title>
        <authorList>
            <person name="Jinkerson R.E."/>
            <person name="D'Adamo S."/>
            <person name="Posewitz M.C."/>
        </authorList>
    </citation>
    <scope>NUCLEOTIDE SEQUENCE</scope>
    <source>
        <strain evidence="26">GSL018</strain>
    </source>
</reference>
<evidence type="ECO:0000256" key="6">
    <source>
        <dbReference type="ARBA" id="ARBA00011738"/>
    </source>
</evidence>
<dbReference type="AlphaFoldDB" id="A0A061RXG7"/>
<evidence type="ECO:0000256" key="10">
    <source>
        <dbReference type="ARBA" id="ARBA00023002"/>
    </source>
</evidence>
<evidence type="ECO:0000256" key="4">
    <source>
        <dbReference type="ARBA" id="ARBA00005005"/>
    </source>
</evidence>
<evidence type="ECO:0000256" key="21">
    <source>
        <dbReference type="ARBA" id="ARBA00049140"/>
    </source>
</evidence>
<evidence type="ECO:0000256" key="14">
    <source>
        <dbReference type="ARBA" id="ARBA00040622"/>
    </source>
</evidence>
<dbReference type="Pfam" id="PF01636">
    <property type="entry name" value="APH"/>
    <property type="match status" value="1"/>
</dbReference>
<accession>A0A061RXG7</accession>
<name>A0A061RXG7_9CHLO</name>
<dbReference type="InterPro" id="IPR013786">
    <property type="entry name" value="AcylCoA_DH/ox_N"/>
</dbReference>
<dbReference type="CDD" id="cd05154">
    <property type="entry name" value="ACAD10_11_N-like"/>
    <property type="match status" value="1"/>
</dbReference>
<dbReference type="EMBL" id="GBEZ01010410">
    <property type="protein sequence ID" value="JAC75261.1"/>
    <property type="molecule type" value="Transcribed_RNA"/>
</dbReference>
<dbReference type="Gene3D" id="2.40.110.10">
    <property type="entry name" value="Butyryl-CoA Dehydrogenase, subunit A, domain 2"/>
    <property type="match status" value="1"/>
</dbReference>
<keyword evidence="8" id="KW-0274">FAD</keyword>
<dbReference type="Gene3D" id="1.10.540.10">
    <property type="entry name" value="Acyl-CoA dehydrogenase/oxidase, N-terminal domain"/>
    <property type="match status" value="1"/>
</dbReference>
<evidence type="ECO:0000256" key="3">
    <source>
        <dbReference type="ARBA" id="ARBA00004325"/>
    </source>
</evidence>
<evidence type="ECO:0000256" key="5">
    <source>
        <dbReference type="ARBA" id="ARBA00009347"/>
    </source>
</evidence>
<evidence type="ECO:0000256" key="18">
    <source>
        <dbReference type="ARBA" id="ARBA00048086"/>
    </source>
</evidence>
<dbReference type="SUPFAM" id="SSF47203">
    <property type="entry name" value="Acyl-CoA dehydrogenase C-terminal domain-like"/>
    <property type="match status" value="1"/>
</dbReference>
<evidence type="ECO:0000256" key="16">
    <source>
        <dbReference type="ARBA" id="ARBA00047443"/>
    </source>
</evidence>
<feature type="non-terminal residue" evidence="26">
    <location>
        <position position="783"/>
    </location>
</feature>
<dbReference type="InterPro" id="IPR009075">
    <property type="entry name" value="AcylCo_DH/oxidase_C"/>
</dbReference>
<dbReference type="InterPro" id="IPR050741">
    <property type="entry name" value="Acyl-CoA_dehydrogenase"/>
</dbReference>
<comment type="catalytic activity">
    <reaction evidence="17">
        <text>docosanoyl-CoA + oxidized [electron-transfer flavoprotein] + H(+) = (2E)-docosenoyl-CoA + reduced [electron-transfer flavoprotein]</text>
        <dbReference type="Rhea" id="RHEA:47228"/>
        <dbReference type="Rhea" id="RHEA-COMP:10685"/>
        <dbReference type="Rhea" id="RHEA-COMP:10686"/>
        <dbReference type="ChEBI" id="CHEBI:15378"/>
        <dbReference type="ChEBI" id="CHEBI:57692"/>
        <dbReference type="ChEBI" id="CHEBI:58307"/>
        <dbReference type="ChEBI" id="CHEBI:65059"/>
        <dbReference type="ChEBI" id="CHEBI:74692"/>
    </reaction>
    <physiologicalReaction direction="left-to-right" evidence="17">
        <dbReference type="Rhea" id="RHEA:47229"/>
    </physiologicalReaction>
</comment>
<keyword evidence="12" id="KW-0472">Membrane</keyword>
<dbReference type="InterPro" id="IPR011009">
    <property type="entry name" value="Kinase-like_dom_sf"/>
</dbReference>
<keyword evidence="13" id="KW-0576">Peroxisome</keyword>
<evidence type="ECO:0000256" key="8">
    <source>
        <dbReference type="ARBA" id="ARBA00022827"/>
    </source>
</evidence>
<comment type="catalytic activity">
    <reaction evidence="20">
        <text>hexacosanoyl-CoA + oxidized [electron-transfer flavoprotein] + H(+) = (2E)-hexacosenoyl-CoA + reduced [electron-transfer flavoprotein]</text>
        <dbReference type="Rhea" id="RHEA:48216"/>
        <dbReference type="Rhea" id="RHEA-COMP:10685"/>
        <dbReference type="Rhea" id="RHEA-COMP:10686"/>
        <dbReference type="ChEBI" id="CHEBI:15378"/>
        <dbReference type="ChEBI" id="CHEBI:57692"/>
        <dbReference type="ChEBI" id="CHEBI:58307"/>
        <dbReference type="ChEBI" id="CHEBI:64868"/>
        <dbReference type="ChEBI" id="CHEBI:74281"/>
    </reaction>
    <physiologicalReaction direction="left-to-right" evidence="20">
        <dbReference type="Rhea" id="RHEA:48217"/>
    </physiologicalReaction>
</comment>
<evidence type="ECO:0000256" key="19">
    <source>
        <dbReference type="ARBA" id="ARBA00048395"/>
    </source>
</evidence>
<comment type="catalytic activity">
    <reaction evidence="21">
        <text>eicosanoyl-CoA + oxidized [electron-transfer flavoprotein] + H(+) = (2E)-eicosenoyl-CoA + reduced [electron-transfer flavoprotein]</text>
        <dbReference type="Rhea" id="RHEA:47236"/>
        <dbReference type="Rhea" id="RHEA-COMP:10685"/>
        <dbReference type="Rhea" id="RHEA-COMP:10686"/>
        <dbReference type="ChEBI" id="CHEBI:15378"/>
        <dbReference type="ChEBI" id="CHEBI:57380"/>
        <dbReference type="ChEBI" id="CHEBI:57692"/>
        <dbReference type="ChEBI" id="CHEBI:58307"/>
        <dbReference type="ChEBI" id="CHEBI:74691"/>
    </reaction>
    <physiologicalReaction direction="left-to-right" evidence="21">
        <dbReference type="Rhea" id="RHEA:47237"/>
    </physiologicalReaction>
</comment>
<sequence length="783" mass="83597">MDTTATKTFAEESQQIDKGALLSYLSTVAPGITDGAASLLVEKFAHGQSNPTFLVQVGAQKLVLRKKPPGRLLSSAHAVEREFRVQSALHGTGVPVPRMLGLCADAALLGTPFYLMEHVEGRIFTDPALPSLEPEARAAVYAGMAHALAELHSQRPADLGLSDFGRPGGYCARQVARWWGQYEKGLPRGERPAPEMERLAAALREAAAGVSAEPAPRVVHGDFRLDNLVFSPEGARPRVAAVLDWELSTLGDPLADLAYCCQPYYLPPGIPLLPALAAADAGAEPPPGVPTEDGFVRLYCTLRGIPRVPDRLWRFYVALSLFRMSAIAAGVRARAIAGNASSPEALRLASAGTEEQLARCALQRLAGAEAVPRQLPPAGGACSAAGFGPSARAAALLDRLERFMAERVLPAEGALWEHSRGPERWTVHPLMEQLKAEARAAGLWNLWMPSDTAELLRRPPLSLGGDLLGAGLTNLEYSHLSRVMGACAWASEVFNCSAPDTGNMETLARYGTDEQRRKWLVPLLEGEIRSCFAMTEPGVASSDATNIESSIVRDGGSYVLNGSKWWASGAMDPRCRLAIFMGKTDPLAPAHAQQTMAVVPLPCDGVEIIRPLTVFGYDDAPHGHAEIRFHDVRIPVDNILLGEGRGFEIAQGRLGPGRLHHCMRCIGMGERALQAVARRAARRTMFGKPLAEHGAFAAALAKCWVELDGARLLVQSAAHELDEMGNKQARGAIAAAKVAAPAAALSALDLAIQGHGAAGVSDGMPLSYLWAMARTLRIADGPD</sequence>
<dbReference type="Gene3D" id="3.30.200.20">
    <property type="entry name" value="Phosphorylase Kinase, domain 1"/>
    <property type="match status" value="1"/>
</dbReference>
<evidence type="ECO:0000256" key="7">
    <source>
        <dbReference type="ARBA" id="ARBA00022630"/>
    </source>
</evidence>
<comment type="catalytic activity">
    <reaction evidence="16">
        <text>a 2,3-saturated acyl-CoA + oxidized [electron-transfer flavoprotein] + H(+) = a (2E)-enoyl-CoA + reduced [electron-transfer flavoprotein]</text>
        <dbReference type="Rhea" id="RHEA:44704"/>
        <dbReference type="Rhea" id="RHEA-COMP:10685"/>
        <dbReference type="Rhea" id="RHEA-COMP:10686"/>
        <dbReference type="ChEBI" id="CHEBI:15378"/>
        <dbReference type="ChEBI" id="CHEBI:57692"/>
        <dbReference type="ChEBI" id="CHEBI:58307"/>
        <dbReference type="ChEBI" id="CHEBI:58856"/>
        <dbReference type="ChEBI" id="CHEBI:65111"/>
    </reaction>
    <physiologicalReaction direction="left-to-right" evidence="16">
        <dbReference type="Rhea" id="RHEA:44705"/>
    </physiologicalReaction>
</comment>
<feature type="domain" description="Acyl-CoA dehydrogenase/oxidase C-terminal" evidence="22">
    <location>
        <begin position="644"/>
        <end position="783"/>
    </location>
</feature>
<evidence type="ECO:0000256" key="20">
    <source>
        <dbReference type="ARBA" id="ARBA00048399"/>
    </source>
</evidence>
<dbReference type="GO" id="GO:0031966">
    <property type="term" value="C:mitochondrial membrane"/>
    <property type="evidence" value="ECO:0007669"/>
    <property type="project" value="UniProtKB-SubCell"/>
</dbReference>
<feature type="domain" description="Aminoglycoside phosphotransferase" evidence="23">
    <location>
        <begin position="42"/>
        <end position="281"/>
    </location>
</feature>
<comment type="function">
    <text evidence="15">Acyl-CoA dehydrogenase, that exhibits maximal activity towards saturated C22-CoA. Probably participates in beta-oxydation and energy production but could also play a role in the metabolism of specific fatty acids to control fatty acids composition of cellular lipids in brain.</text>
</comment>
<dbReference type="Gene3D" id="1.20.140.10">
    <property type="entry name" value="Butyryl-CoA Dehydrogenase, subunit A, domain 3"/>
    <property type="match status" value="1"/>
</dbReference>
<dbReference type="Pfam" id="PF02770">
    <property type="entry name" value="Acyl-CoA_dh_M"/>
    <property type="match status" value="1"/>
</dbReference>
<protein>
    <recommendedName>
        <fullName evidence="14">Acyl-CoA dehydrogenase family member 11</fullName>
    </recommendedName>
</protein>
<dbReference type="InterPro" id="IPR037069">
    <property type="entry name" value="AcylCoA_DH/ox_N_sf"/>
</dbReference>
<feature type="domain" description="Acyl-CoA dehydrogenase/oxidase N-terminal" evidence="25">
    <location>
        <begin position="469"/>
        <end position="527"/>
    </location>
</feature>
<proteinExistence type="inferred from homology"/>
<dbReference type="Pfam" id="PF02771">
    <property type="entry name" value="Acyl-CoA_dh_N"/>
    <property type="match status" value="1"/>
</dbReference>
<gene>
    <name evidence="26" type="primary">ACADM</name>
    <name evidence="26" type="ORF">TSPGSL018_23591</name>
</gene>
<keyword evidence="7" id="KW-0285">Flavoprotein</keyword>
<dbReference type="InterPro" id="IPR002575">
    <property type="entry name" value="Aminoglycoside_PTrfase"/>
</dbReference>
<dbReference type="FunFam" id="2.40.110.10:FF:000002">
    <property type="entry name" value="Acyl-CoA dehydrogenase fadE12"/>
    <property type="match status" value="1"/>
</dbReference>
<evidence type="ECO:0000259" key="23">
    <source>
        <dbReference type="Pfam" id="PF01636"/>
    </source>
</evidence>
<dbReference type="GO" id="GO:0050660">
    <property type="term" value="F:flavin adenine dinucleotide binding"/>
    <property type="evidence" value="ECO:0007669"/>
    <property type="project" value="InterPro"/>
</dbReference>
<evidence type="ECO:0000256" key="12">
    <source>
        <dbReference type="ARBA" id="ARBA00023136"/>
    </source>
</evidence>
<evidence type="ECO:0000256" key="9">
    <source>
        <dbReference type="ARBA" id="ARBA00022832"/>
    </source>
</evidence>
<comment type="catalytic activity">
    <reaction evidence="19">
        <text>tricosanoyl-CoA + oxidized [electron-transfer flavoprotein] + H(+) = (2E)-tricosenoyl-CoA + reduced [electron-transfer flavoprotein]</text>
        <dbReference type="Rhea" id="RHEA:48220"/>
        <dbReference type="Rhea" id="RHEA-COMP:10685"/>
        <dbReference type="Rhea" id="RHEA-COMP:10686"/>
        <dbReference type="ChEBI" id="CHEBI:15378"/>
        <dbReference type="ChEBI" id="CHEBI:57692"/>
        <dbReference type="ChEBI" id="CHEBI:58307"/>
        <dbReference type="ChEBI" id="CHEBI:90118"/>
        <dbReference type="ChEBI" id="CHEBI:90119"/>
    </reaction>
    <physiologicalReaction direction="left-to-right" evidence="19">
        <dbReference type="Rhea" id="RHEA:48221"/>
    </physiologicalReaction>
</comment>
<dbReference type="GO" id="GO:0003995">
    <property type="term" value="F:acyl-CoA dehydrogenase activity"/>
    <property type="evidence" value="ECO:0007669"/>
    <property type="project" value="TreeGrafter"/>
</dbReference>
<dbReference type="PANTHER" id="PTHR48083:SF13">
    <property type="entry name" value="ACYL-COA DEHYDROGENASE FAMILY MEMBER 11"/>
    <property type="match status" value="1"/>
</dbReference>
<keyword evidence="11" id="KW-0443">Lipid metabolism</keyword>
<evidence type="ECO:0000313" key="26">
    <source>
        <dbReference type="EMBL" id="JAC75261.1"/>
    </source>
</evidence>
<keyword evidence="10" id="KW-0560">Oxidoreductase</keyword>
<comment type="subcellular location">
    <subcellularLocation>
        <location evidence="3">Mitochondrion membrane</location>
    </subcellularLocation>
    <subcellularLocation>
        <location evidence="2">Peroxisome</location>
    </subcellularLocation>
</comment>
<dbReference type="GO" id="GO:0033539">
    <property type="term" value="P:fatty acid beta-oxidation using acyl-CoA dehydrogenase"/>
    <property type="evidence" value="ECO:0007669"/>
    <property type="project" value="TreeGrafter"/>
</dbReference>
<evidence type="ECO:0000256" key="13">
    <source>
        <dbReference type="ARBA" id="ARBA00023140"/>
    </source>
</evidence>
<dbReference type="InterPro" id="IPR046373">
    <property type="entry name" value="Acyl-CoA_Oxase/DH_mid-dom_sf"/>
</dbReference>
<keyword evidence="9" id="KW-0276">Fatty acid metabolism</keyword>
<evidence type="ECO:0000256" key="15">
    <source>
        <dbReference type="ARBA" id="ARBA00046026"/>
    </source>
</evidence>
<comment type="pathway">
    <text evidence="4">Lipid metabolism; fatty acid beta-oxidation.</text>
</comment>
<comment type="cofactor">
    <cofactor evidence="1">
        <name>FAD</name>
        <dbReference type="ChEBI" id="CHEBI:57692"/>
    </cofactor>
</comment>
<dbReference type="InterPro" id="IPR006091">
    <property type="entry name" value="Acyl-CoA_Oxase/DH_mid-dom"/>
</dbReference>
<dbReference type="InterPro" id="IPR009100">
    <property type="entry name" value="AcylCoA_DH/oxidase_NM_dom_sf"/>
</dbReference>
<dbReference type="Pfam" id="PF00441">
    <property type="entry name" value="Acyl-CoA_dh_1"/>
    <property type="match status" value="1"/>
</dbReference>
<evidence type="ECO:0000256" key="17">
    <source>
        <dbReference type="ARBA" id="ARBA00048020"/>
    </source>
</evidence>
<feature type="domain" description="Acyl-CoA oxidase/dehydrogenase middle" evidence="24">
    <location>
        <begin position="531"/>
        <end position="632"/>
    </location>
</feature>
<evidence type="ECO:0000259" key="25">
    <source>
        <dbReference type="Pfam" id="PF02771"/>
    </source>
</evidence>
<evidence type="ECO:0000256" key="11">
    <source>
        <dbReference type="ARBA" id="ARBA00023098"/>
    </source>
</evidence>
<dbReference type="SUPFAM" id="SSF56645">
    <property type="entry name" value="Acyl-CoA dehydrogenase NM domain-like"/>
    <property type="match status" value="1"/>
</dbReference>
<organism evidence="26">
    <name type="scientific">Tetraselmis sp. GSL018</name>
    <dbReference type="NCBI Taxonomy" id="582737"/>
    <lineage>
        <taxon>Eukaryota</taxon>
        <taxon>Viridiplantae</taxon>
        <taxon>Chlorophyta</taxon>
        <taxon>core chlorophytes</taxon>
        <taxon>Chlorodendrophyceae</taxon>
        <taxon>Chlorodendrales</taxon>
        <taxon>Chlorodendraceae</taxon>
        <taxon>Tetraselmis</taxon>
    </lineage>
</organism>
<dbReference type="SUPFAM" id="SSF56112">
    <property type="entry name" value="Protein kinase-like (PK-like)"/>
    <property type="match status" value="1"/>
</dbReference>
<evidence type="ECO:0000259" key="22">
    <source>
        <dbReference type="Pfam" id="PF00441"/>
    </source>
</evidence>
<comment type="subunit">
    <text evidence="6">Homodimer.</text>
</comment>
<dbReference type="PANTHER" id="PTHR48083">
    <property type="entry name" value="MEDIUM-CHAIN SPECIFIC ACYL-COA DEHYDROGENASE, MITOCHONDRIAL-RELATED"/>
    <property type="match status" value="1"/>
</dbReference>
<evidence type="ECO:0000259" key="24">
    <source>
        <dbReference type="Pfam" id="PF02770"/>
    </source>
</evidence>
<dbReference type="InterPro" id="IPR036250">
    <property type="entry name" value="AcylCo_DH-like_C"/>
</dbReference>
<dbReference type="Gene3D" id="3.90.1200.10">
    <property type="match status" value="1"/>
</dbReference>
<comment type="similarity">
    <text evidence="5">Belongs to the acyl-CoA dehydrogenase family.</text>
</comment>
<evidence type="ECO:0000256" key="1">
    <source>
        <dbReference type="ARBA" id="ARBA00001974"/>
    </source>
</evidence>